<gene>
    <name evidence="2" type="ORF">NWP23_01510</name>
</gene>
<reference evidence="2 3" key="1">
    <citation type="journal article" date="2023" name="J. Phycol.">
        <title>Chrysosporum ovalisporum is synonymous with the true-branching cyanobacterium Umezakia natans (Nostocales/Aphanizomenonaceae).</title>
        <authorList>
            <person name="McGregor G.B."/>
            <person name="Sendall B.C."/>
            <person name="Niiyama Y."/>
            <person name="Tuji A."/>
            <person name="Willis A."/>
        </authorList>
    </citation>
    <scope>NUCLEOTIDE SEQUENCE [LARGE SCALE GENOMIC DNA]</scope>
    <source>
        <strain evidence="2 3">FSS-62</strain>
    </source>
</reference>
<evidence type="ECO:0000313" key="3">
    <source>
        <dbReference type="Proteomes" id="UP001159370"/>
    </source>
</evidence>
<evidence type="ECO:0000313" key="2">
    <source>
        <dbReference type="EMBL" id="MDH6062491.1"/>
    </source>
</evidence>
<organism evidence="2 3">
    <name type="scientific">Umezakia ovalisporum FSS-62</name>
    <dbReference type="NCBI Taxonomy" id="2971776"/>
    <lineage>
        <taxon>Bacteria</taxon>
        <taxon>Bacillati</taxon>
        <taxon>Cyanobacteriota</taxon>
        <taxon>Cyanophyceae</taxon>
        <taxon>Nostocales</taxon>
        <taxon>Nodulariaceae</taxon>
        <taxon>Umezakia</taxon>
    </lineage>
</organism>
<accession>A0AA43GW16</accession>
<dbReference type="EMBL" id="JANQDL010000013">
    <property type="protein sequence ID" value="MDH6062491.1"/>
    <property type="molecule type" value="Genomic_DNA"/>
</dbReference>
<feature type="coiled-coil region" evidence="1">
    <location>
        <begin position="235"/>
        <end position="269"/>
    </location>
</feature>
<sequence>MPRKSRASSQSSTTTSLALSSIHIRVQTLDEEHQRLLKQIKKKRTELTNFVEQMRTVSADILQRCHPQFQQLIDIDREIHTLFDEILTRRKFGKQSKKDIEAIYYQLQVARIITTKSKNQPEEQDTELEEILETNQEEDDFSARYRKRHYQYQQAPQDLDSRNGNKSDNARNIRHIFLSLAEIFHPDKVKDGETQMVYTEIMKEINKAYQEGDLARLLEIEQQYQARQAIDINNADDLTRQCMRIEQQNEILKNQYEKLKEELRLVKNTPEGAIVSDCRKAARHGVDAIGSMLEQVESEIKIITAIRDFVRDFREHKITIQEFFSGPTVLHHINQDIMDDTFDKIFVEMGEVMFF</sequence>
<protein>
    <submittedName>
        <fullName evidence="2">J domain-containing protein</fullName>
    </submittedName>
</protein>
<proteinExistence type="predicted"/>
<comment type="caution">
    <text evidence="2">The sequence shown here is derived from an EMBL/GenBank/DDBJ whole genome shotgun (WGS) entry which is preliminary data.</text>
</comment>
<keyword evidence="1" id="KW-0175">Coiled coil</keyword>
<dbReference type="RefSeq" id="WP_280657755.1">
    <property type="nucleotide sequence ID" value="NZ_JANQDL010000013.1"/>
</dbReference>
<dbReference type="AlphaFoldDB" id="A0AA43GW16"/>
<dbReference type="SUPFAM" id="SSF46565">
    <property type="entry name" value="Chaperone J-domain"/>
    <property type="match status" value="1"/>
</dbReference>
<dbReference type="InterPro" id="IPR036869">
    <property type="entry name" value="J_dom_sf"/>
</dbReference>
<name>A0AA43GW16_9CYAN</name>
<evidence type="ECO:0000256" key="1">
    <source>
        <dbReference type="SAM" id="Coils"/>
    </source>
</evidence>
<dbReference type="Proteomes" id="UP001159370">
    <property type="component" value="Unassembled WGS sequence"/>
</dbReference>